<gene>
    <name evidence="1" type="ORF">Pla110_43710</name>
</gene>
<keyword evidence="2" id="KW-1185">Reference proteome</keyword>
<dbReference type="EMBL" id="CP036281">
    <property type="protein sequence ID" value="QDU82610.1"/>
    <property type="molecule type" value="Genomic_DNA"/>
</dbReference>
<dbReference type="KEGG" id="plon:Pla110_43710"/>
<evidence type="ECO:0000313" key="1">
    <source>
        <dbReference type="EMBL" id="QDU82610.1"/>
    </source>
</evidence>
<sequence length="354" mass="41074">MKKKPRIPRTRLVYIPEINSKTWLLLTKKGNSTCLRDYTKDSVKKIRDYSLEEIEELLSHEENFQEFANYYVRIDVKSHKHWREEIGQRNIESGLASPTKECRLQDKFKDEYRHVKNKRVLIKKWISKFSCIKEKVQFNHWDNDSAESKFNAKTGVGWSSQLLENSRKRQKINIIQTKNKNTDFSLISHELSLGVSSFDNKFNLGFSDYIKPDGLAVRKNGYFTVFEIKAPKDSQKIDEALLQALCGALAIYSKRDMITRIARSKKALLRPLVDNAVIPKKKPSLGIHLAMTASEKGKPIKGWSPQIEKLGLEIFDSFDQLEYIAFSFVTKEQAQDIRSLRVNYLIDVNGVSKY</sequence>
<evidence type="ECO:0000313" key="2">
    <source>
        <dbReference type="Proteomes" id="UP000317178"/>
    </source>
</evidence>
<protein>
    <submittedName>
        <fullName evidence="1">Uncharacterized protein</fullName>
    </submittedName>
</protein>
<dbReference type="AlphaFoldDB" id="A0A518CTR1"/>
<proteinExistence type="predicted"/>
<name>A0A518CTR1_9PLAN</name>
<accession>A0A518CTR1</accession>
<organism evidence="1 2">
    <name type="scientific">Polystyrenella longa</name>
    <dbReference type="NCBI Taxonomy" id="2528007"/>
    <lineage>
        <taxon>Bacteria</taxon>
        <taxon>Pseudomonadati</taxon>
        <taxon>Planctomycetota</taxon>
        <taxon>Planctomycetia</taxon>
        <taxon>Planctomycetales</taxon>
        <taxon>Planctomycetaceae</taxon>
        <taxon>Polystyrenella</taxon>
    </lineage>
</organism>
<dbReference type="Proteomes" id="UP000317178">
    <property type="component" value="Chromosome"/>
</dbReference>
<reference evidence="1 2" key="1">
    <citation type="submission" date="2019-02" db="EMBL/GenBank/DDBJ databases">
        <title>Deep-cultivation of Planctomycetes and their phenomic and genomic characterization uncovers novel biology.</title>
        <authorList>
            <person name="Wiegand S."/>
            <person name="Jogler M."/>
            <person name="Boedeker C."/>
            <person name="Pinto D."/>
            <person name="Vollmers J."/>
            <person name="Rivas-Marin E."/>
            <person name="Kohn T."/>
            <person name="Peeters S.H."/>
            <person name="Heuer A."/>
            <person name="Rast P."/>
            <person name="Oberbeckmann S."/>
            <person name="Bunk B."/>
            <person name="Jeske O."/>
            <person name="Meyerdierks A."/>
            <person name="Storesund J.E."/>
            <person name="Kallscheuer N."/>
            <person name="Luecker S."/>
            <person name="Lage O.M."/>
            <person name="Pohl T."/>
            <person name="Merkel B.J."/>
            <person name="Hornburger P."/>
            <person name="Mueller R.-W."/>
            <person name="Bruemmer F."/>
            <person name="Labrenz M."/>
            <person name="Spormann A.M."/>
            <person name="Op den Camp H."/>
            <person name="Overmann J."/>
            <person name="Amann R."/>
            <person name="Jetten M.S.M."/>
            <person name="Mascher T."/>
            <person name="Medema M.H."/>
            <person name="Devos D.P."/>
            <person name="Kaster A.-K."/>
            <person name="Ovreas L."/>
            <person name="Rohde M."/>
            <person name="Galperin M.Y."/>
            <person name="Jogler C."/>
        </authorList>
    </citation>
    <scope>NUCLEOTIDE SEQUENCE [LARGE SCALE GENOMIC DNA]</scope>
    <source>
        <strain evidence="1 2">Pla110</strain>
    </source>
</reference>
<dbReference type="RefSeq" id="WP_144998959.1">
    <property type="nucleotide sequence ID" value="NZ_CP036281.1"/>
</dbReference>